<evidence type="ECO:0008006" key="3">
    <source>
        <dbReference type="Google" id="ProtNLM"/>
    </source>
</evidence>
<evidence type="ECO:0000313" key="2">
    <source>
        <dbReference type="EMBL" id="KKN48581.1"/>
    </source>
</evidence>
<dbReference type="InterPro" id="IPR009045">
    <property type="entry name" value="Zn_M74/Hedgehog-like"/>
</dbReference>
<sequence>MPNFGRQSEYRLRTVECKLQQLFRKIVMTHDCKILEGHRGEQRQNQYQQTGRSKVRWPHGQHNSYPSRAVDVAPYPIDWEDTKRFYFFAGYVIAKAEEMGINLRWGGDWDRDYDLNDQNFMDLVHFELDD</sequence>
<comment type="caution">
    <text evidence="2">The sequence shown here is derived from an EMBL/GenBank/DDBJ whole genome shotgun (WGS) entry which is preliminary data.</text>
</comment>
<dbReference type="AlphaFoldDB" id="A0A0F9THV9"/>
<reference evidence="2" key="1">
    <citation type="journal article" date="2015" name="Nature">
        <title>Complex archaea that bridge the gap between prokaryotes and eukaryotes.</title>
        <authorList>
            <person name="Spang A."/>
            <person name="Saw J.H."/>
            <person name="Jorgensen S.L."/>
            <person name="Zaremba-Niedzwiedzka K."/>
            <person name="Martijn J."/>
            <person name="Lind A.E."/>
            <person name="van Eijk R."/>
            <person name="Schleper C."/>
            <person name="Guy L."/>
            <person name="Ettema T.J."/>
        </authorList>
    </citation>
    <scope>NUCLEOTIDE SEQUENCE</scope>
</reference>
<organism evidence="2">
    <name type="scientific">marine sediment metagenome</name>
    <dbReference type="NCBI Taxonomy" id="412755"/>
    <lineage>
        <taxon>unclassified sequences</taxon>
        <taxon>metagenomes</taxon>
        <taxon>ecological metagenomes</taxon>
    </lineage>
</organism>
<feature type="region of interest" description="Disordered" evidence="1">
    <location>
        <begin position="40"/>
        <end position="62"/>
    </location>
</feature>
<name>A0A0F9THV9_9ZZZZ</name>
<evidence type="ECO:0000256" key="1">
    <source>
        <dbReference type="SAM" id="MobiDB-lite"/>
    </source>
</evidence>
<accession>A0A0F9THV9</accession>
<feature type="compositionally biased region" description="Polar residues" evidence="1">
    <location>
        <begin position="43"/>
        <end position="52"/>
    </location>
</feature>
<protein>
    <recommendedName>
        <fullName evidence="3">Peptidase M15C domain-containing protein</fullName>
    </recommendedName>
</protein>
<dbReference type="Gene3D" id="3.30.1380.10">
    <property type="match status" value="1"/>
</dbReference>
<dbReference type="EMBL" id="LAZR01001215">
    <property type="protein sequence ID" value="KKN48581.1"/>
    <property type="molecule type" value="Genomic_DNA"/>
</dbReference>
<proteinExistence type="predicted"/>
<dbReference type="SUPFAM" id="SSF55166">
    <property type="entry name" value="Hedgehog/DD-peptidase"/>
    <property type="match status" value="1"/>
</dbReference>
<gene>
    <name evidence="2" type="ORF">LCGC14_0651680</name>
</gene>